<sequence>MVKLGKAAEQGLQQLFKSGQFATCWGFLCLSWFTQDLRGVQMLGMAEPTYFELTLGINDYLVIWICKQSMDRNNMEGVRSGWDELEQCSPTNGT</sequence>
<dbReference type="Proteomes" id="UP000694554">
    <property type="component" value="Chromosome 3"/>
</dbReference>
<dbReference type="AlphaFoldDB" id="A0A8C9CEG0"/>
<dbReference type="GeneTree" id="ENSGT01120000275919"/>
<protein>
    <submittedName>
        <fullName evidence="1">Uncharacterized protein</fullName>
    </submittedName>
</protein>
<organism evidence="1 2">
    <name type="scientific">Phocoena sinus</name>
    <name type="common">Vaquita</name>
    <dbReference type="NCBI Taxonomy" id="42100"/>
    <lineage>
        <taxon>Eukaryota</taxon>
        <taxon>Metazoa</taxon>
        <taxon>Chordata</taxon>
        <taxon>Craniata</taxon>
        <taxon>Vertebrata</taxon>
        <taxon>Euteleostomi</taxon>
        <taxon>Mammalia</taxon>
        <taxon>Eutheria</taxon>
        <taxon>Laurasiatheria</taxon>
        <taxon>Artiodactyla</taxon>
        <taxon>Whippomorpha</taxon>
        <taxon>Cetacea</taxon>
        <taxon>Odontoceti</taxon>
        <taxon>Phocoenidae</taxon>
        <taxon>Phocoena</taxon>
    </lineage>
</organism>
<keyword evidence="2" id="KW-1185">Reference proteome</keyword>
<reference evidence="1" key="2">
    <citation type="submission" date="2025-08" db="UniProtKB">
        <authorList>
            <consortium name="Ensembl"/>
        </authorList>
    </citation>
    <scope>IDENTIFICATION</scope>
</reference>
<dbReference type="Ensembl" id="ENSPSNT00000026871.1">
    <property type="protein sequence ID" value="ENSPSNP00000023894.1"/>
    <property type="gene ID" value="ENSPSNG00000017479.1"/>
</dbReference>
<evidence type="ECO:0000313" key="2">
    <source>
        <dbReference type="Proteomes" id="UP000694554"/>
    </source>
</evidence>
<proteinExistence type="predicted"/>
<name>A0A8C9CEG0_PHOSS</name>
<reference evidence="1" key="3">
    <citation type="submission" date="2025-09" db="UniProtKB">
        <authorList>
            <consortium name="Ensembl"/>
        </authorList>
    </citation>
    <scope>IDENTIFICATION</scope>
</reference>
<reference evidence="1" key="1">
    <citation type="submission" date="2019-08" db="EMBL/GenBank/DDBJ databases">
        <title>Phocoena sinus (Vaquita) genome, mPhoSin1, primary haplotype.</title>
        <authorList>
            <person name="Morin P."/>
            <person name="Mountcastle J."/>
            <person name="Fungtammasan C."/>
            <person name="Rhie A."/>
            <person name="Rojas-Bracho L."/>
            <person name="Smith C.R."/>
            <person name="Taylor B.L."/>
            <person name="Gulland F.M.D."/>
            <person name="Musser W."/>
            <person name="Houck M."/>
            <person name="Haase B."/>
            <person name="Paez S."/>
            <person name="Howe K."/>
            <person name="Torrance J."/>
            <person name="Formenti G."/>
            <person name="Phillippy A."/>
            <person name="Ryder O."/>
            <person name="Jarvis E.D."/>
            <person name="Fedrigo O."/>
        </authorList>
    </citation>
    <scope>NUCLEOTIDE SEQUENCE [LARGE SCALE GENOMIC DNA]</scope>
</reference>
<accession>A0A8C9CEG0</accession>
<evidence type="ECO:0000313" key="1">
    <source>
        <dbReference type="Ensembl" id="ENSPSNP00000023894.1"/>
    </source>
</evidence>